<dbReference type="AlphaFoldDB" id="A0A917KJA1"/>
<dbReference type="EMBL" id="BMKW01000005">
    <property type="protein sequence ID" value="GGJ16429.1"/>
    <property type="molecule type" value="Genomic_DNA"/>
</dbReference>
<organism evidence="2 3">
    <name type="scientific">Neoroseomonas lacus</name>
    <dbReference type="NCBI Taxonomy" id="287609"/>
    <lineage>
        <taxon>Bacteria</taxon>
        <taxon>Pseudomonadati</taxon>
        <taxon>Pseudomonadota</taxon>
        <taxon>Alphaproteobacteria</taxon>
        <taxon>Acetobacterales</taxon>
        <taxon>Acetobacteraceae</taxon>
        <taxon>Neoroseomonas</taxon>
    </lineage>
</organism>
<proteinExistence type="predicted"/>
<name>A0A917KJA1_9PROT</name>
<dbReference type="Proteomes" id="UP000661507">
    <property type="component" value="Unassembled WGS sequence"/>
</dbReference>
<reference evidence="2" key="1">
    <citation type="journal article" date="2014" name="Int. J. Syst. Evol. Microbiol.">
        <title>Complete genome sequence of Corynebacterium casei LMG S-19264T (=DSM 44701T), isolated from a smear-ripened cheese.</title>
        <authorList>
            <consortium name="US DOE Joint Genome Institute (JGI-PGF)"/>
            <person name="Walter F."/>
            <person name="Albersmeier A."/>
            <person name="Kalinowski J."/>
            <person name="Ruckert C."/>
        </authorList>
    </citation>
    <scope>NUCLEOTIDE SEQUENCE</scope>
    <source>
        <strain evidence="2">CGMCC 1.3617</strain>
    </source>
</reference>
<evidence type="ECO:0000313" key="2">
    <source>
        <dbReference type="EMBL" id="GGJ16429.1"/>
    </source>
</evidence>
<gene>
    <name evidence="2" type="ORF">GCM10011320_24760</name>
</gene>
<comment type="caution">
    <text evidence="2">The sequence shown here is derived from an EMBL/GenBank/DDBJ whole genome shotgun (WGS) entry which is preliminary data.</text>
</comment>
<sequence length="171" mass="18468">MRLMLKHIADHEQRAKAAASIVAVGLYRKRSHVALAAAQTAARATLLAWGMSPHRFFSHPDVSVLVEVAAARRSDFRARPNKRLNLARDLLMAMHRILPALHEPSLPAARKRAARTPLSADPWAAFMAGTLPKRDRVPQASGTGLSGRSSDRPLARLRSGSHAALAGGPQS</sequence>
<protein>
    <recommendedName>
        <fullName evidence="4">HEPN domain-containing protein</fullName>
    </recommendedName>
</protein>
<accession>A0A917KJA1</accession>
<evidence type="ECO:0000256" key="1">
    <source>
        <dbReference type="SAM" id="MobiDB-lite"/>
    </source>
</evidence>
<evidence type="ECO:0008006" key="4">
    <source>
        <dbReference type="Google" id="ProtNLM"/>
    </source>
</evidence>
<feature type="region of interest" description="Disordered" evidence="1">
    <location>
        <begin position="129"/>
        <end position="171"/>
    </location>
</feature>
<evidence type="ECO:0000313" key="3">
    <source>
        <dbReference type="Proteomes" id="UP000661507"/>
    </source>
</evidence>
<keyword evidence="3" id="KW-1185">Reference proteome</keyword>
<reference evidence="2" key="2">
    <citation type="submission" date="2020-09" db="EMBL/GenBank/DDBJ databases">
        <authorList>
            <person name="Sun Q."/>
            <person name="Zhou Y."/>
        </authorList>
    </citation>
    <scope>NUCLEOTIDE SEQUENCE</scope>
    <source>
        <strain evidence="2">CGMCC 1.3617</strain>
    </source>
</reference>